<accession>A0ABR1G156</accession>
<name>A0ABR1G156_AURAN</name>
<feature type="transmembrane region" description="Helical" evidence="6">
    <location>
        <begin position="211"/>
        <end position="230"/>
    </location>
</feature>
<keyword evidence="4 6" id="KW-1133">Transmembrane helix</keyword>
<feature type="transmembrane region" description="Helical" evidence="6">
    <location>
        <begin position="120"/>
        <end position="144"/>
    </location>
</feature>
<organism evidence="7 8">
    <name type="scientific">Aureococcus anophagefferens</name>
    <name type="common">Harmful bloom alga</name>
    <dbReference type="NCBI Taxonomy" id="44056"/>
    <lineage>
        <taxon>Eukaryota</taxon>
        <taxon>Sar</taxon>
        <taxon>Stramenopiles</taxon>
        <taxon>Ochrophyta</taxon>
        <taxon>Pelagophyceae</taxon>
        <taxon>Pelagomonadales</taxon>
        <taxon>Pelagomonadaceae</taxon>
        <taxon>Aureococcus</taxon>
    </lineage>
</organism>
<dbReference type="PANTHER" id="PTHR10361">
    <property type="entry name" value="SODIUM-BILE ACID COTRANSPORTER"/>
    <property type="match status" value="1"/>
</dbReference>
<evidence type="ECO:0000256" key="5">
    <source>
        <dbReference type="ARBA" id="ARBA00023136"/>
    </source>
</evidence>
<comment type="subcellular location">
    <subcellularLocation>
        <location evidence="1">Membrane</location>
        <topology evidence="1">Multi-pass membrane protein</topology>
    </subcellularLocation>
</comment>
<dbReference type="EMBL" id="JBBJCI010000146">
    <property type="protein sequence ID" value="KAK7242300.1"/>
    <property type="molecule type" value="Genomic_DNA"/>
</dbReference>
<comment type="caution">
    <text evidence="7">The sequence shown here is derived from an EMBL/GenBank/DDBJ whole genome shotgun (WGS) entry which is preliminary data.</text>
</comment>
<reference evidence="7 8" key="1">
    <citation type="submission" date="2024-03" db="EMBL/GenBank/DDBJ databases">
        <title>Aureococcus anophagefferens CCMP1851 and Kratosvirus quantuckense: Draft genome of a second virus-susceptible host strain in the model system.</title>
        <authorList>
            <person name="Chase E."/>
            <person name="Truchon A.R."/>
            <person name="Schepens W."/>
            <person name="Wilhelm S.W."/>
        </authorList>
    </citation>
    <scope>NUCLEOTIDE SEQUENCE [LARGE SCALE GENOMIC DNA]</scope>
    <source>
        <strain evidence="7 8">CCMP1851</strain>
    </source>
</reference>
<evidence type="ECO:0000313" key="7">
    <source>
        <dbReference type="EMBL" id="KAK7242300.1"/>
    </source>
</evidence>
<sequence>MRVVLVAVAYVASGLQAPNRIASSHHRTIAKSLRATASLRAKPLRAAATADAPGRRVRFAQLFPLWTVAAATLGVTQPALVEPLTTPAAFRNGLALLMLSMGATLTPADLRAAATKKKALAVNLASCFFIAPLAALAASALLHVDAATRAGLVLLGCVSGGQASNLCALLAGGDVALSVVLTTSTTLAGVALTPCLASALLATTVAVEAGAILRSTASLVLAPLAAGLLLARAAPALAARVVPWCAPAGVLATTGLVCGGAANAARVLVGAGAWRAHAGVVLLALASAALAYCASRAAGLGEREGRTVAIETLVKSPTLAFVLARKHLGEPAAGVAAAAMIWLAILGAAVASMWGRMAARPTSAVAAGPPARWSWSGPVVP</sequence>
<feature type="transmembrane region" description="Helical" evidence="6">
    <location>
        <begin position="150"/>
        <end position="172"/>
    </location>
</feature>
<dbReference type="InterPro" id="IPR002657">
    <property type="entry name" value="BilAc:Na_symport/Acr3"/>
</dbReference>
<keyword evidence="5 6" id="KW-0472">Membrane</keyword>
<evidence type="ECO:0000256" key="1">
    <source>
        <dbReference type="ARBA" id="ARBA00004141"/>
    </source>
</evidence>
<protein>
    <submittedName>
        <fullName evidence="7">Bile acid:sodium symporter</fullName>
    </submittedName>
</protein>
<keyword evidence="8" id="KW-1185">Reference proteome</keyword>
<dbReference type="Proteomes" id="UP001363151">
    <property type="component" value="Unassembled WGS sequence"/>
</dbReference>
<evidence type="ECO:0000256" key="6">
    <source>
        <dbReference type="SAM" id="Phobius"/>
    </source>
</evidence>
<feature type="transmembrane region" description="Helical" evidence="6">
    <location>
        <begin position="242"/>
        <end position="262"/>
    </location>
</feature>
<dbReference type="InterPro" id="IPR004710">
    <property type="entry name" value="Bilac:Na_transpt"/>
</dbReference>
<feature type="transmembrane region" description="Helical" evidence="6">
    <location>
        <begin position="332"/>
        <end position="354"/>
    </location>
</feature>
<feature type="transmembrane region" description="Helical" evidence="6">
    <location>
        <begin position="179"/>
        <end position="205"/>
    </location>
</feature>
<evidence type="ECO:0000256" key="2">
    <source>
        <dbReference type="ARBA" id="ARBA00006528"/>
    </source>
</evidence>
<evidence type="ECO:0000313" key="8">
    <source>
        <dbReference type="Proteomes" id="UP001363151"/>
    </source>
</evidence>
<comment type="similarity">
    <text evidence="2">Belongs to the bile acid:sodium symporter (BASS) (TC 2.A.28) family.</text>
</comment>
<gene>
    <name evidence="7" type="primary">BASS2</name>
    <name evidence="7" type="ORF">SO694_00013411</name>
</gene>
<evidence type="ECO:0000256" key="3">
    <source>
        <dbReference type="ARBA" id="ARBA00022692"/>
    </source>
</evidence>
<evidence type="ECO:0000256" key="4">
    <source>
        <dbReference type="ARBA" id="ARBA00022989"/>
    </source>
</evidence>
<dbReference type="Gene3D" id="1.20.1530.20">
    <property type="match status" value="1"/>
</dbReference>
<keyword evidence="3 6" id="KW-0812">Transmembrane</keyword>
<proteinExistence type="inferred from homology"/>
<dbReference type="Pfam" id="PF01758">
    <property type="entry name" value="SBF"/>
    <property type="match status" value="1"/>
</dbReference>
<dbReference type="InterPro" id="IPR038770">
    <property type="entry name" value="Na+/solute_symporter_sf"/>
</dbReference>
<feature type="transmembrane region" description="Helical" evidence="6">
    <location>
        <begin position="274"/>
        <end position="294"/>
    </location>
</feature>
<dbReference type="PANTHER" id="PTHR10361:SF30">
    <property type="entry name" value="SODIUM_METABOLITE COTRANSPORTER BASS6, CHLOROPLASTIC-RELATED"/>
    <property type="match status" value="1"/>
</dbReference>